<evidence type="ECO:0000313" key="2">
    <source>
        <dbReference type="EMBL" id="CAD9610569.1"/>
    </source>
</evidence>
<proteinExistence type="predicted"/>
<dbReference type="AlphaFoldDB" id="A0A7S2LM59"/>
<reference evidence="2" key="1">
    <citation type="submission" date="2021-01" db="EMBL/GenBank/DDBJ databases">
        <authorList>
            <person name="Corre E."/>
            <person name="Pelletier E."/>
            <person name="Niang G."/>
            <person name="Scheremetjew M."/>
            <person name="Finn R."/>
            <person name="Kale V."/>
            <person name="Holt S."/>
            <person name="Cochrane G."/>
            <person name="Meng A."/>
            <person name="Brown T."/>
            <person name="Cohen L."/>
        </authorList>
    </citation>
    <scope>NUCLEOTIDE SEQUENCE</scope>
    <source>
        <strain evidence="2">B650</strain>
    </source>
</reference>
<dbReference type="InterPro" id="IPR043472">
    <property type="entry name" value="Macro_dom-like"/>
</dbReference>
<dbReference type="EMBL" id="HBGY01031764">
    <property type="protein sequence ID" value="CAD9610569.1"/>
    <property type="molecule type" value="Transcribed_RNA"/>
</dbReference>
<protein>
    <recommendedName>
        <fullName evidence="1">Macro domain-containing protein</fullName>
    </recommendedName>
</protein>
<name>A0A7S2LM59_9STRA</name>
<dbReference type="PROSITE" id="PS51154">
    <property type="entry name" value="MACRO"/>
    <property type="match status" value="1"/>
</dbReference>
<gene>
    <name evidence="2" type="ORF">LDAN0321_LOCUS19817</name>
</gene>
<dbReference type="InterPro" id="IPR002589">
    <property type="entry name" value="Macro_dom"/>
</dbReference>
<dbReference type="SMART" id="SM00506">
    <property type="entry name" value="A1pp"/>
    <property type="match status" value="1"/>
</dbReference>
<sequence>MFAYIKPRILLAATTSSYSSFPYIHMRRIIRNMTAGTPNESYCGLITLKQYKFPDSECSLFISSGSVTHYASPDPSKGAIVNAANQGCLDGGGVDGAINMAGGDNLMKDRKALPIVDDKAQFIRCRTGDAKITGPGEYGTLKTKFVIHAVGPNYNCFVEDAQRGDDLLRTAYESSLIRAKEARLDYVAFALLSAGVYRGTKKLSEVLEIGVRAICDNLAISGLKEVHMCAFSEREGKVLVEIADAVTQERFL</sequence>
<dbReference type="PANTHER" id="PTHR11106:SF27">
    <property type="entry name" value="MACRO DOMAIN-CONTAINING PROTEIN"/>
    <property type="match status" value="1"/>
</dbReference>
<evidence type="ECO:0000259" key="1">
    <source>
        <dbReference type="PROSITE" id="PS51154"/>
    </source>
</evidence>
<organism evidence="2">
    <name type="scientific">Leptocylindrus danicus</name>
    <dbReference type="NCBI Taxonomy" id="163516"/>
    <lineage>
        <taxon>Eukaryota</taxon>
        <taxon>Sar</taxon>
        <taxon>Stramenopiles</taxon>
        <taxon>Ochrophyta</taxon>
        <taxon>Bacillariophyta</taxon>
        <taxon>Coscinodiscophyceae</taxon>
        <taxon>Chaetocerotophycidae</taxon>
        <taxon>Leptocylindrales</taxon>
        <taxon>Leptocylindraceae</taxon>
        <taxon>Leptocylindrus</taxon>
    </lineage>
</organism>
<dbReference type="SUPFAM" id="SSF52949">
    <property type="entry name" value="Macro domain-like"/>
    <property type="match status" value="1"/>
</dbReference>
<dbReference type="Gene3D" id="3.40.220.10">
    <property type="entry name" value="Leucine Aminopeptidase, subunit E, domain 1"/>
    <property type="match status" value="1"/>
</dbReference>
<accession>A0A7S2LM59</accession>
<dbReference type="Pfam" id="PF01661">
    <property type="entry name" value="Macro"/>
    <property type="match status" value="1"/>
</dbReference>
<dbReference type="PANTHER" id="PTHR11106">
    <property type="entry name" value="GANGLIOSIDE INDUCED DIFFERENTIATION ASSOCIATED PROTEIN 2-RELATED"/>
    <property type="match status" value="1"/>
</dbReference>
<feature type="domain" description="Macro" evidence="1">
    <location>
        <begin position="47"/>
        <end position="247"/>
    </location>
</feature>